<evidence type="ECO:0000313" key="3">
    <source>
        <dbReference type="Proteomes" id="UP000575241"/>
    </source>
</evidence>
<feature type="chain" id="PRO_5031414866" description="Lipoprotein" evidence="1">
    <location>
        <begin position="23"/>
        <end position="235"/>
    </location>
</feature>
<dbReference type="PROSITE" id="PS51257">
    <property type="entry name" value="PROKAR_LIPOPROTEIN"/>
    <property type="match status" value="1"/>
</dbReference>
<evidence type="ECO:0000256" key="1">
    <source>
        <dbReference type="SAM" id="SignalP"/>
    </source>
</evidence>
<comment type="caution">
    <text evidence="2">The sequence shown here is derived from an EMBL/GenBank/DDBJ whole genome shotgun (WGS) entry which is preliminary data.</text>
</comment>
<name>A0A7W7JYZ9_9SPHN</name>
<gene>
    <name evidence="2" type="ORF">HNP52_000678</name>
</gene>
<sequence length="235" mass="24819">MRRAAALLLPALMLAGCGGNQAQKPAPTPTPSASAAPALDPAARLAAAVKASFPEGVNQGPITFDDNKLVDTAFGPVLVSHGHVRDPAHVDAGTIAVHYLDADGTGFKLRKAYPKAAESGSFGDLAEWSVSDKFLDRPVIYVEGGGTWQGYTCSFTTLVALEPEGPKEVASFQSVYDNGGAVEDNAQSVRGKIGAIRKGVDFTVKFEGTRSFAERYVWRDGKYQREGGESQVPSC</sequence>
<dbReference type="EMBL" id="JACHLN010000001">
    <property type="protein sequence ID" value="MBB4837627.1"/>
    <property type="molecule type" value="Genomic_DNA"/>
</dbReference>
<dbReference type="RefSeq" id="WP_184162466.1">
    <property type="nucleotide sequence ID" value="NZ_JACHLN010000001.1"/>
</dbReference>
<protein>
    <recommendedName>
        <fullName evidence="4">Lipoprotein</fullName>
    </recommendedName>
</protein>
<keyword evidence="1" id="KW-0732">Signal</keyword>
<reference evidence="2 3" key="1">
    <citation type="submission" date="2020-08" db="EMBL/GenBank/DDBJ databases">
        <title>Functional genomics of gut bacteria from endangered species of beetles.</title>
        <authorList>
            <person name="Carlos-Shanley C."/>
        </authorList>
    </citation>
    <scope>NUCLEOTIDE SEQUENCE [LARGE SCALE GENOMIC DNA]</scope>
    <source>
        <strain evidence="2 3">S00224</strain>
    </source>
</reference>
<keyword evidence="3" id="KW-1185">Reference proteome</keyword>
<organism evidence="2 3">
    <name type="scientific">Sphingomonas kyeonggiensis</name>
    <dbReference type="NCBI Taxonomy" id="1268553"/>
    <lineage>
        <taxon>Bacteria</taxon>
        <taxon>Pseudomonadati</taxon>
        <taxon>Pseudomonadota</taxon>
        <taxon>Alphaproteobacteria</taxon>
        <taxon>Sphingomonadales</taxon>
        <taxon>Sphingomonadaceae</taxon>
        <taxon>Sphingomonas</taxon>
    </lineage>
</organism>
<feature type="signal peptide" evidence="1">
    <location>
        <begin position="1"/>
        <end position="22"/>
    </location>
</feature>
<accession>A0A7W7JYZ9</accession>
<evidence type="ECO:0008006" key="4">
    <source>
        <dbReference type="Google" id="ProtNLM"/>
    </source>
</evidence>
<evidence type="ECO:0000313" key="2">
    <source>
        <dbReference type="EMBL" id="MBB4837627.1"/>
    </source>
</evidence>
<dbReference type="Proteomes" id="UP000575241">
    <property type="component" value="Unassembled WGS sequence"/>
</dbReference>
<dbReference type="AlphaFoldDB" id="A0A7W7JYZ9"/>
<proteinExistence type="predicted"/>